<keyword evidence="2" id="KW-0472">Membrane</keyword>
<keyword evidence="2" id="KW-0812">Transmembrane</keyword>
<sequence length="214" mass="24433">MSDASIIYNNCTDYIALFVLLVNLLLRAIFFAQILLGLPPPYSSFVTVMNNTRPMPSFAALRPMLLSEEDRVKLLNPDQPPASTMVLYSSQIGPPNHQSMSNKGGPNNRGRYNSNRGRYSNYRYQQSRPRYPQYGSQVQKSQFPRGDGRDGLLGPRRAPPPPLKNLNQYLICQQHNHTSMECTQRFNHSYTSRRFRTPLLHSVYPSPHPMCGNE</sequence>
<protein>
    <submittedName>
        <fullName evidence="3">Uncharacterized protein</fullName>
    </submittedName>
</protein>
<evidence type="ECO:0000313" key="3">
    <source>
        <dbReference type="EMBL" id="GAA0141395.1"/>
    </source>
</evidence>
<keyword evidence="4" id="KW-1185">Reference proteome</keyword>
<keyword evidence="2" id="KW-1133">Transmembrane helix</keyword>
<evidence type="ECO:0000256" key="2">
    <source>
        <dbReference type="SAM" id="Phobius"/>
    </source>
</evidence>
<dbReference type="PANTHER" id="PTHR47481">
    <property type="match status" value="1"/>
</dbReference>
<evidence type="ECO:0000256" key="1">
    <source>
        <dbReference type="SAM" id="MobiDB-lite"/>
    </source>
</evidence>
<proteinExistence type="predicted"/>
<dbReference type="Proteomes" id="UP001454036">
    <property type="component" value="Unassembled WGS sequence"/>
</dbReference>
<comment type="caution">
    <text evidence="3">The sequence shown here is derived from an EMBL/GenBank/DDBJ whole genome shotgun (WGS) entry which is preliminary data.</text>
</comment>
<dbReference type="PANTHER" id="PTHR47481:SF40">
    <property type="entry name" value="RETROTRANSPOSON GAG DOMAIN-CONTAINING PROTEIN"/>
    <property type="match status" value="1"/>
</dbReference>
<feature type="transmembrane region" description="Helical" evidence="2">
    <location>
        <begin position="14"/>
        <end position="36"/>
    </location>
</feature>
<gene>
    <name evidence="3" type="ORF">LIER_35387</name>
</gene>
<accession>A0AAV3NTN9</accession>
<feature type="compositionally biased region" description="Polar residues" evidence="1">
    <location>
        <begin position="86"/>
        <end position="102"/>
    </location>
</feature>
<feature type="compositionally biased region" description="Low complexity" evidence="1">
    <location>
        <begin position="104"/>
        <end position="135"/>
    </location>
</feature>
<reference evidence="3 4" key="1">
    <citation type="submission" date="2024-01" db="EMBL/GenBank/DDBJ databases">
        <title>The complete chloroplast genome sequence of Lithospermum erythrorhizon: insights into the phylogenetic relationship among Boraginaceae species and the maternal lineages of purple gromwells.</title>
        <authorList>
            <person name="Okada T."/>
            <person name="Watanabe K."/>
        </authorList>
    </citation>
    <scope>NUCLEOTIDE SEQUENCE [LARGE SCALE GENOMIC DNA]</scope>
</reference>
<feature type="region of interest" description="Disordered" evidence="1">
    <location>
        <begin position="85"/>
        <end position="162"/>
    </location>
</feature>
<dbReference type="EMBL" id="BAABME010015478">
    <property type="protein sequence ID" value="GAA0141395.1"/>
    <property type="molecule type" value="Genomic_DNA"/>
</dbReference>
<organism evidence="3 4">
    <name type="scientific">Lithospermum erythrorhizon</name>
    <name type="common">Purple gromwell</name>
    <name type="synonym">Lithospermum officinale var. erythrorhizon</name>
    <dbReference type="NCBI Taxonomy" id="34254"/>
    <lineage>
        <taxon>Eukaryota</taxon>
        <taxon>Viridiplantae</taxon>
        <taxon>Streptophyta</taxon>
        <taxon>Embryophyta</taxon>
        <taxon>Tracheophyta</taxon>
        <taxon>Spermatophyta</taxon>
        <taxon>Magnoliopsida</taxon>
        <taxon>eudicotyledons</taxon>
        <taxon>Gunneridae</taxon>
        <taxon>Pentapetalae</taxon>
        <taxon>asterids</taxon>
        <taxon>lamiids</taxon>
        <taxon>Boraginales</taxon>
        <taxon>Boraginaceae</taxon>
        <taxon>Boraginoideae</taxon>
        <taxon>Lithospermeae</taxon>
        <taxon>Lithospermum</taxon>
    </lineage>
</organism>
<dbReference type="AlphaFoldDB" id="A0AAV3NTN9"/>
<name>A0AAV3NTN9_LITER</name>
<evidence type="ECO:0000313" key="4">
    <source>
        <dbReference type="Proteomes" id="UP001454036"/>
    </source>
</evidence>